<protein>
    <recommendedName>
        <fullName evidence="1">DUF6546 domain-containing protein</fullName>
    </recommendedName>
</protein>
<dbReference type="Pfam" id="PF20183">
    <property type="entry name" value="DUF6546"/>
    <property type="match status" value="1"/>
</dbReference>
<dbReference type="AlphaFoldDB" id="A0A3A2ZNI0"/>
<dbReference type="SUPFAM" id="SSF81383">
    <property type="entry name" value="F-box domain"/>
    <property type="match status" value="1"/>
</dbReference>
<evidence type="ECO:0000313" key="2">
    <source>
        <dbReference type="EMBL" id="RJE24170.1"/>
    </source>
</evidence>
<dbReference type="InterPro" id="IPR036047">
    <property type="entry name" value="F-box-like_dom_sf"/>
</dbReference>
<reference evidence="3" key="1">
    <citation type="submission" date="2017-02" db="EMBL/GenBank/DDBJ databases">
        <authorList>
            <person name="Tafer H."/>
            <person name="Lopandic K."/>
        </authorList>
    </citation>
    <scope>NUCLEOTIDE SEQUENCE [LARGE SCALE GENOMIC DNA]</scope>
    <source>
        <strain evidence="3">CBS 366.77</strain>
    </source>
</reference>
<evidence type="ECO:0000259" key="1">
    <source>
        <dbReference type="Pfam" id="PF20183"/>
    </source>
</evidence>
<accession>A0A3A2ZNI0</accession>
<sequence>MSADKTPWYYLPAEIRILILETLLQDGCSLASFATVSREWQTIIERHNFARIKLTPSRLINFDVMIHRNRALVRYIWLCIEFEEYDCDLCVPQLEMMGISNQDDTLTFIAILDLFSTLSTWEPNGNLLLDISVYSPSDSEYWFKYLTFEPDIASDECDLDQCLEQSILNKLDDHQHGWVAGSQYSVPPGSAIHKVFFEIMSEELFGDKQEDQWLELLPLVPVVTGVLLRQQSRRRWKPTTLALMFVRLPSLKEIYYEPWMEWHDDYQTWTDQSYTSLFKSLASRELQKLVVFENFNQQYPLSDDMFGCPSSRIPNSYVIRAVANASLNLEHLSASFIVDSSYFFDNCEPSWKWSRLVSLTLTSRLLTPHESTIEVDNMLREAASAAIKMPKLEILEIWNRQEGLAPAVITWRGTWEFVLQPAVVQAWEAVAFKRGGNGSTIVKELLDSTIIKSHGDATHHLRLLNPVIRPVSLRQIRMEHRARMGEYKW</sequence>
<dbReference type="EMBL" id="MVGC01000091">
    <property type="protein sequence ID" value="RJE24170.1"/>
    <property type="molecule type" value="Genomic_DNA"/>
</dbReference>
<name>A0A3A2ZNI0_9EURO</name>
<organism evidence="2 3">
    <name type="scientific">Aspergillus sclerotialis</name>
    <dbReference type="NCBI Taxonomy" id="2070753"/>
    <lineage>
        <taxon>Eukaryota</taxon>
        <taxon>Fungi</taxon>
        <taxon>Dikarya</taxon>
        <taxon>Ascomycota</taxon>
        <taxon>Pezizomycotina</taxon>
        <taxon>Eurotiomycetes</taxon>
        <taxon>Eurotiomycetidae</taxon>
        <taxon>Eurotiales</taxon>
        <taxon>Aspergillaceae</taxon>
        <taxon>Aspergillus</taxon>
        <taxon>Aspergillus subgen. Polypaecilum</taxon>
    </lineage>
</organism>
<gene>
    <name evidence="2" type="ORF">PHISCL_03489</name>
</gene>
<evidence type="ECO:0000313" key="3">
    <source>
        <dbReference type="Proteomes" id="UP000266188"/>
    </source>
</evidence>
<dbReference type="OrthoDB" id="4802432at2759"/>
<feature type="domain" description="DUF6546" evidence="1">
    <location>
        <begin position="284"/>
        <end position="469"/>
    </location>
</feature>
<dbReference type="Proteomes" id="UP000266188">
    <property type="component" value="Unassembled WGS sequence"/>
</dbReference>
<proteinExistence type="predicted"/>
<dbReference type="InterPro" id="IPR046676">
    <property type="entry name" value="DUF6546"/>
</dbReference>
<keyword evidence="3" id="KW-1185">Reference proteome</keyword>
<comment type="caution">
    <text evidence="2">The sequence shown here is derived from an EMBL/GenBank/DDBJ whole genome shotgun (WGS) entry which is preliminary data.</text>
</comment>